<organism evidence="2 3">
    <name type="scientific">Microbacterium marinilacus</name>
    <dbReference type="NCBI Taxonomy" id="415209"/>
    <lineage>
        <taxon>Bacteria</taxon>
        <taxon>Bacillati</taxon>
        <taxon>Actinomycetota</taxon>
        <taxon>Actinomycetes</taxon>
        <taxon>Micrococcales</taxon>
        <taxon>Microbacteriaceae</taxon>
        <taxon>Microbacterium</taxon>
    </lineage>
</organism>
<proteinExistence type="predicted"/>
<keyword evidence="3" id="KW-1185">Reference proteome</keyword>
<name>A0ABP7BHV9_9MICO</name>
<dbReference type="PROSITE" id="PS51729">
    <property type="entry name" value="GNAT_YJDJ"/>
    <property type="match status" value="1"/>
</dbReference>
<accession>A0ABP7BHV9</accession>
<dbReference type="InterPro" id="IPR031165">
    <property type="entry name" value="GNAT_YJDJ"/>
</dbReference>
<dbReference type="CDD" id="cd04301">
    <property type="entry name" value="NAT_SF"/>
    <property type="match status" value="1"/>
</dbReference>
<comment type="caution">
    <text evidence="2">The sequence shown here is derived from an EMBL/GenBank/DDBJ whole genome shotgun (WGS) entry which is preliminary data.</text>
</comment>
<dbReference type="InterPro" id="IPR016181">
    <property type="entry name" value="Acyl_CoA_acyltransferase"/>
</dbReference>
<gene>
    <name evidence="2" type="ORF">GCM10022202_20520</name>
</gene>
<evidence type="ECO:0000313" key="3">
    <source>
        <dbReference type="Proteomes" id="UP001410795"/>
    </source>
</evidence>
<dbReference type="Proteomes" id="UP001410795">
    <property type="component" value="Unassembled WGS sequence"/>
</dbReference>
<sequence length="115" mass="12228">MADVKVTRNDDEARYELHVPDENGQETLAGFARFEEETGRVRFTGTEIDPAFRGQGLGDVLASEALADAAQRGDTIVPVCPFIASYLTKNEVAGAVVDWPGETPTDAATPGESSA</sequence>
<dbReference type="Pfam" id="PF14542">
    <property type="entry name" value="Acetyltransf_CG"/>
    <property type="match status" value="1"/>
</dbReference>
<evidence type="ECO:0000259" key="1">
    <source>
        <dbReference type="PROSITE" id="PS51729"/>
    </source>
</evidence>
<dbReference type="EMBL" id="BAAAYV010000009">
    <property type="protein sequence ID" value="GAA3659637.1"/>
    <property type="molecule type" value="Genomic_DNA"/>
</dbReference>
<dbReference type="RefSeq" id="WP_221860296.1">
    <property type="nucleotide sequence ID" value="NZ_BAAAYV010000009.1"/>
</dbReference>
<evidence type="ECO:0000313" key="2">
    <source>
        <dbReference type="EMBL" id="GAA3659637.1"/>
    </source>
</evidence>
<protein>
    <recommendedName>
        <fullName evidence="1">N-acetyltransferase domain-containing protein</fullName>
    </recommendedName>
</protein>
<dbReference type="Gene3D" id="3.40.630.30">
    <property type="match status" value="1"/>
</dbReference>
<feature type="domain" description="N-acetyltransferase" evidence="1">
    <location>
        <begin position="7"/>
        <end position="98"/>
    </location>
</feature>
<dbReference type="SUPFAM" id="SSF55729">
    <property type="entry name" value="Acyl-CoA N-acyltransferases (Nat)"/>
    <property type="match status" value="1"/>
</dbReference>
<reference evidence="3" key="1">
    <citation type="journal article" date="2019" name="Int. J. Syst. Evol. Microbiol.">
        <title>The Global Catalogue of Microorganisms (GCM) 10K type strain sequencing project: providing services to taxonomists for standard genome sequencing and annotation.</title>
        <authorList>
            <consortium name="The Broad Institute Genomics Platform"/>
            <consortium name="The Broad Institute Genome Sequencing Center for Infectious Disease"/>
            <person name="Wu L."/>
            <person name="Ma J."/>
        </authorList>
    </citation>
    <scope>NUCLEOTIDE SEQUENCE [LARGE SCALE GENOMIC DNA]</scope>
    <source>
        <strain evidence="3">JCM 16546</strain>
    </source>
</reference>